<reference evidence="2" key="1">
    <citation type="journal article" date="2023" name="Comput. Struct. Biotechnol. J.">
        <title>Discovery of a novel marine Bacteroidetes with a rich repertoire of carbohydrate-active enzymes.</title>
        <authorList>
            <person name="Chen B."/>
            <person name="Liu G."/>
            <person name="Chen Q."/>
            <person name="Wang H."/>
            <person name="Liu L."/>
            <person name="Tang K."/>
        </authorList>
    </citation>
    <scope>NUCLEOTIDE SEQUENCE</scope>
    <source>
        <strain evidence="2">TK19036</strain>
    </source>
</reference>
<sequence>MKALITLVLIGNCRLQLFAQTFLEAKGGYSYNTLSTVNSSINSSETLGDGGFYFSGQISKKYYRFIVKTGAEVLQKNYFIKRLDEYSGIIQSSKNIYLTVPLAFQVKLIEVKKLEIHINAGAYGGYWITNNIEGTIPNAFNTTFKISNNHEVIQNFYLAKYTLKNKFNRTRDHRLEVGAAAGLQLQYFVIPSVSPVLSFSYYQAFTYTQKEYMLNQPKKVNQTMVFSGGILFRVR</sequence>
<organism evidence="2">
    <name type="scientific">Roseihalotalea indica</name>
    <dbReference type="NCBI Taxonomy" id="2867963"/>
    <lineage>
        <taxon>Bacteria</taxon>
        <taxon>Pseudomonadati</taxon>
        <taxon>Bacteroidota</taxon>
        <taxon>Cytophagia</taxon>
        <taxon>Cytophagales</taxon>
        <taxon>Catalimonadaceae</taxon>
        <taxon>Roseihalotalea</taxon>
    </lineage>
</organism>
<accession>A0AA49GL39</accession>
<feature type="domain" description="Outer membrane protein beta-barrel" evidence="1">
    <location>
        <begin position="18"/>
        <end position="206"/>
    </location>
</feature>
<proteinExistence type="predicted"/>
<evidence type="ECO:0000313" key="2">
    <source>
        <dbReference type="EMBL" id="WKN36118.1"/>
    </source>
</evidence>
<dbReference type="EMBL" id="CP120682">
    <property type="protein sequence ID" value="WKN36118.1"/>
    <property type="molecule type" value="Genomic_DNA"/>
</dbReference>
<evidence type="ECO:0000259" key="1">
    <source>
        <dbReference type="Pfam" id="PF13568"/>
    </source>
</evidence>
<dbReference type="Pfam" id="PF13568">
    <property type="entry name" value="OMP_b-brl_2"/>
    <property type="match status" value="1"/>
</dbReference>
<gene>
    <name evidence="2" type="ORF">K4G66_27505</name>
</gene>
<protein>
    <submittedName>
        <fullName evidence="2">PorT family protein</fullName>
    </submittedName>
</protein>
<name>A0AA49GL39_9BACT</name>
<reference evidence="2" key="2">
    <citation type="journal article" date="2024" name="Antonie Van Leeuwenhoek">
        <title>Roseihalotalea indica gen. nov., sp. nov., a halophilic Bacteroidetes from mesopelagic Southwest Indian Ocean with higher carbohydrate metabolic potential.</title>
        <authorList>
            <person name="Chen B."/>
            <person name="Zhang M."/>
            <person name="Lin D."/>
            <person name="Ye J."/>
            <person name="Tang K."/>
        </authorList>
    </citation>
    <scope>NUCLEOTIDE SEQUENCE</scope>
    <source>
        <strain evidence="2">TK19036</strain>
    </source>
</reference>
<dbReference type="AlphaFoldDB" id="A0AA49GL39"/>
<dbReference type="InterPro" id="IPR025665">
    <property type="entry name" value="Beta-barrel_OMP_2"/>
</dbReference>